<dbReference type="EC" id="4.1.99.3" evidence="3"/>
<dbReference type="PROSITE" id="PS00691">
    <property type="entry name" value="DNA_PHOTOLYASES_1_2"/>
    <property type="match status" value="1"/>
</dbReference>
<protein>
    <recommendedName>
        <fullName evidence="4">Deoxyribodipyrimidine photo-lyase</fullName>
        <ecNumber evidence="3">4.1.99.3</ecNumber>
    </recommendedName>
    <alternativeName>
        <fullName evidence="8">DNA photolyase</fullName>
    </alternativeName>
    <alternativeName>
        <fullName evidence="11">Photoreactivating enzyme</fullName>
    </alternativeName>
</protein>
<accession>C5WCP4</accession>
<dbReference type="Gene3D" id="3.40.50.620">
    <property type="entry name" value="HUPs"/>
    <property type="match status" value="1"/>
</dbReference>
<evidence type="ECO:0000256" key="12">
    <source>
        <dbReference type="PIRSR" id="PIRSR602081-1"/>
    </source>
</evidence>
<dbReference type="PANTHER" id="PTHR11455:SF9">
    <property type="entry name" value="CRYPTOCHROME CIRCADIAN CLOCK 5 ISOFORM X1"/>
    <property type="match status" value="1"/>
</dbReference>
<sequence>MIRIVWLRNDLRIRDNKALYAACSDLISEVRVVFIATPKQWQKHHMSAYQSTFIYKNLIKVQQSLAQCGIPFVYHECNYFEDAIIWLKYYCNKEQVKELFYNCQYEINEHKRDQKLKKILMGHVVCKSFHDYTLLEPGSILNNNSEMYKIYTPFRKKVINTLKKSNVFSLPSPQRYYRNTITVKPIPKFDYPFNESSQEFPLGEESALNLLEIFCSTKITSYATQTNLPSLYSTSYLSPYLAVGIISPRQCLNTLLNHYPNLLENNIAVSWFNQLIWREFYNHTLAKYPFLCMGKPYIDWTNNIVWNTDEEHLIAWQNGYTGYPIIDAGMRQLNSTGWMHNRIRMITASFLVKDLLIDWRIGEKYFMLHLLDGNLALNNGNWQWISSTGNNSWPYFRSFNPTTQGKKIDPNGDFIRKWLPELNEVPSKYIHNPHDWAQHSKYKIDYPLPIIDHNEARQKMLMAFKKAKKCSKRIFST</sequence>
<dbReference type="PANTHER" id="PTHR11455">
    <property type="entry name" value="CRYPTOCHROME"/>
    <property type="match status" value="1"/>
</dbReference>
<dbReference type="Pfam" id="PF00875">
    <property type="entry name" value="DNA_photolyase"/>
    <property type="match status" value="1"/>
</dbReference>
<dbReference type="KEGG" id="icp:ICMP_241"/>
<dbReference type="SUPFAM" id="SSF48173">
    <property type="entry name" value="Cryptochrome/photolyase FAD-binding domain"/>
    <property type="match status" value="1"/>
</dbReference>
<dbReference type="GO" id="GO:0003677">
    <property type="term" value="F:DNA binding"/>
    <property type="evidence" value="ECO:0007669"/>
    <property type="project" value="TreeGrafter"/>
</dbReference>
<evidence type="ECO:0000259" key="15">
    <source>
        <dbReference type="PROSITE" id="PS51645"/>
    </source>
</evidence>
<dbReference type="SUPFAM" id="SSF52425">
    <property type="entry name" value="Cryptochrome/photolyase, N-terminal domain"/>
    <property type="match status" value="1"/>
</dbReference>
<evidence type="ECO:0000256" key="4">
    <source>
        <dbReference type="ARBA" id="ARBA00014046"/>
    </source>
</evidence>
<evidence type="ECO:0000256" key="5">
    <source>
        <dbReference type="ARBA" id="ARBA00022630"/>
    </source>
</evidence>
<feature type="binding site" evidence="12">
    <location>
        <begin position="234"/>
        <end position="238"/>
    </location>
    <ligand>
        <name>FAD</name>
        <dbReference type="ChEBI" id="CHEBI:57692"/>
    </ligand>
</feature>
<evidence type="ECO:0000256" key="14">
    <source>
        <dbReference type="RuleBase" id="RU004182"/>
    </source>
</evidence>
<keyword evidence="7 14" id="KW-0157">Chromophore</keyword>
<dbReference type="GO" id="GO:0000719">
    <property type="term" value="P:photoreactive repair"/>
    <property type="evidence" value="ECO:0007669"/>
    <property type="project" value="UniProtKB-ARBA"/>
</dbReference>
<dbReference type="FunFam" id="1.10.579.10:FF:000003">
    <property type="entry name" value="Deoxyribodipyrimidine photo-lyase"/>
    <property type="match status" value="1"/>
</dbReference>
<feature type="site" description="Electron transfer via tryptophanyl radical" evidence="13">
    <location>
        <position position="382"/>
    </location>
</feature>
<evidence type="ECO:0000256" key="9">
    <source>
        <dbReference type="ARBA" id="ARBA00033999"/>
    </source>
</evidence>
<keyword evidence="17" id="KW-1185">Reference proteome</keyword>
<dbReference type="AlphaFoldDB" id="C5WCP4"/>
<evidence type="ECO:0000313" key="17">
    <source>
        <dbReference type="Proteomes" id="UP000061704"/>
    </source>
</evidence>
<proteinExistence type="inferred from homology"/>
<dbReference type="PRINTS" id="PR00147">
    <property type="entry name" value="DNAPHOTLYASE"/>
</dbReference>
<comment type="similarity">
    <text evidence="2">Belongs to the DNA photolyase class-1 family.</text>
</comment>
<dbReference type="GO" id="GO:0071949">
    <property type="term" value="F:FAD binding"/>
    <property type="evidence" value="ECO:0007669"/>
    <property type="project" value="TreeGrafter"/>
</dbReference>
<evidence type="ECO:0000256" key="2">
    <source>
        <dbReference type="ARBA" id="ARBA00005862"/>
    </source>
</evidence>
<dbReference type="STRING" id="476281.ICMP_241"/>
<dbReference type="Pfam" id="PF03441">
    <property type="entry name" value="FAD_binding_7"/>
    <property type="match status" value="1"/>
</dbReference>
<gene>
    <name evidence="16" type="primary">phr</name>
    <name evidence="16" type="ORF">ICMP_241</name>
</gene>
<evidence type="ECO:0000256" key="3">
    <source>
        <dbReference type="ARBA" id="ARBA00013149"/>
    </source>
</evidence>
<dbReference type="NCBIfam" id="NF007955">
    <property type="entry name" value="PRK10674.1"/>
    <property type="match status" value="1"/>
</dbReference>
<keyword evidence="6 12" id="KW-0274">FAD</keyword>
<dbReference type="RefSeq" id="WP_041069054.1">
    <property type="nucleotide sequence ID" value="NZ_AP010872.1"/>
</dbReference>
<feature type="site" description="Electron transfer via tryptophanyl radical" evidence="13">
    <location>
        <position position="359"/>
    </location>
</feature>
<dbReference type="InterPro" id="IPR036134">
    <property type="entry name" value="Crypto/Photolyase_FAD-like_sf"/>
</dbReference>
<feature type="binding site" evidence="12">
    <location>
        <begin position="274"/>
        <end position="281"/>
    </location>
    <ligand>
        <name>FAD</name>
        <dbReference type="ChEBI" id="CHEBI:57692"/>
    </ligand>
</feature>
<dbReference type="Proteomes" id="UP000061704">
    <property type="component" value="Chromosome"/>
</dbReference>
<evidence type="ECO:0000313" key="16">
    <source>
        <dbReference type="EMBL" id="BAH83100.1"/>
    </source>
</evidence>
<feature type="binding site" evidence="12">
    <location>
        <position position="271"/>
    </location>
    <ligand>
        <name>FAD</name>
        <dbReference type="ChEBI" id="CHEBI:57692"/>
    </ligand>
</feature>
<evidence type="ECO:0000256" key="11">
    <source>
        <dbReference type="ARBA" id="ARBA00083107"/>
    </source>
</evidence>
<dbReference type="InterPro" id="IPR018394">
    <property type="entry name" value="DNA_photolyase_1_CS_C"/>
</dbReference>
<evidence type="ECO:0000256" key="1">
    <source>
        <dbReference type="ARBA" id="ARBA00001932"/>
    </source>
</evidence>
<comment type="similarity">
    <text evidence="14">Belongs to the DNA photolyase family.</text>
</comment>
<dbReference type="InterPro" id="IPR014729">
    <property type="entry name" value="Rossmann-like_a/b/a_fold"/>
</dbReference>
<comment type="function">
    <text evidence="10">Involved in repair of UV radiation-induced DNA damage. Catalyzes the light-dependent monomerization (300-600 nm) of cyclobutyl pyrimidine dimers (in cis-syn configuration), which are formed between adjacent bases on the same DNA strand upon exposure to ultraviolet radiation.</text>
</comment>
<organism evidence="16 17">
    <name type="scientific">Candidatus Ishikawaella capsulata Mpkobe</name>
    <dbReference type="NCBI Taxonomy" id="476281"/>
    <lineage>
        <taxon>Bacteria</taxon>
        <taxon>Pseudomonadati</taxon>
        <taxon>Pseudomonadota</taxon>
        <taxon>Gammaproteobacteria</taxon>
        <taxon>Enterobacterales</taxon>
        <taxon>Enterobacteriaceae</taxon>
        <taxon>Candidatus Ishikawella</taxon>
    </lineage>
</organism>
<feature type="domain" description="Photolyase/cryptochrome alpha/beta" evidence="15">
    <location>
        <begin position="1"/>
        <end position="134"/>
    </location>
</feature>
<dbReference type="EMBL" id="AP010872">
    <property type="protein sequence ID" value="BAH83100.1"/>
    <property type="molecule type" value="Genomic_DNA"/>
</dbReference>
<dbReference type="GO" id="GO:0003904">
    <property type="term" value="F:deoxyribodipyrimidine photo-lyase activity"/>
    <property type="evidence" value="ECO:0007669"/>
    <property type="project" value="UniProtKB-EC"/>
</dbReference>
<evidence type="ECO:0000256" key="6">
    <source>
        <dbReference type="ARBA" id="ARBA00022827"/>
    </source>
</evidence>
<dbReference type="InterPro" id="IPR002081">
    <property type="entry name" value="Cryptochrome/DNA_photolyase_1"/>
</dbReference>
<dbReference type="InterPro" id="IPR006050">
    <property type="entry name" value="DNA_photolyase_N"/>
</dbReference>
<comment type="cofactor">
    <cofactor evidence="1">
        <name>(6R)-5,10-methylene-5,6,7,8-tetrahydrofolate</name>
        <dbReference type="ChEBI" id="CHEBI:15636"/>
    </cofactor>
</comment>
<evidence type="ECO:0000256" key="8">
    <source>
        <dbReference type="ARBA" id="ARBA00031671"/>
    </source>
</evidence>
<dbReference type="GO" id="GO:0009416">
    <property type="term" value="P:response to light stimulus"/>
    <property type="evidence" value="ECO:0007669"/>
    <property type="project" value="TreeGrafter"/>
</dbReference>
<comment type="cofactor">
    <cofactor evidence="12">
        <name>FAD</name>
        <dbReference type="ChEBI" id="CHEBI:57692"/>
    </cofactor>
    <text evidence="12">Binds 1 FAD per subunit.</text>
</comment>
<reference evidence="16 17" key="1">
    <citation type="journal article" date="2011" name="Genome Biol. Evol.">
        <title>Reductive evolution of bacterial genome in insect gut environment.</title>
        <authorList>
            <person name="Nikoh N."/>
            <person name="Hosokawa T."/>
            <person name="Ohshima K."/>
            <person name="Hattori M."/>
            <person name="Fukatsu T."/>
        </authorList>
    </citation>
    <scope>NUCLEOTIDE SEQUENCE [LARGE SCALE GENOMIC DNA]</scope>
    <source>
        <strain evidence="16 17">Mpkobe</strain>
    </source>
</reference>
<name>C5WCP4_9ENTR</name>
<evidence type="ECO:0000256" key="13">
    <source>
        <dbReference type="PIRSR" id="PIRSR602081-2"/>
    </source>
</evidence>
<comment type="catalytic activity">
    <reaction evidence="9">
        <text>cyclobutadipyrimidine (in DNA) = 2 pyrimidine residues (in DNA).</text>
        <dbReference type="EC" id="4.1.99.3"/>
    </reaction>
</comment>
<dbReference type="HOGENOM" id="CLU_010348_2_0_6"/>
<keyword evidence="5 12" id="KW-0285">Flavoprotein</keyword>
<dbReference type="OrthoDB" id="9772484at2"/>
<dbReference type="InterPro" id="IPR036155">
    <property type="entry name" value="Crypto/Photolyase_N_sf"/>
</dbReference>
<dbReference type="Gene3D" id="1.25.40.80">
    <property type="match status" value="1"/>
</dbReference>
<feature type="site" description="Electron transfer via tryptophanyl radical" evidence="13">
    <location>
        <position position="306"/>
    </location>
</feature>
<dbReference type="Gene3D" id="1.10.579.10">
    <property type="entry name" value="DNA Cyclobutane Dipyrimidine Photolyase, subunit A, domain 3"/>
    <property type="match status" value="1"/>
</dbReference>
<dbReference type="PROSITE" id="PS51645">
    <property type="entry name" value="PHR_CRY_ALPHA_BETA"/>
    <property type="match status" value="1"/>
</dbReference>
<feature type="binding site" evidence="12">
    <location>
        <position position="222"/>
    </location>
    <ligand>
        <name>FAD</name>
        <dbReference type="ChEBI" id="CHEBI:57692"/>
    </ligand>
</feature>
<evidence type="ECO:0000256" key="10">
    <source>
        <dbReference type="ARBA" id="ARBA00059220"/>
    </source>
</evidence>
<dbReference type="PROSITE" id="PS00394">
    <property type="entry name" value="DNA_PHOTOLYASES_1_1"/>
    <property type="match status" value="1"/>
</dbReference>
<evidence type="ECO:0000256" key="7">
    <source>
        <dbReference type="ARBA" id="ARBA00022991"/>
    </source>
</evidence>
<dbReference type="InterPro" id="IPR005101">
    <property type="entry name" value="Cryptochr/Photolyase_FAD-bd"/>
</dbReference>